<dbReference type="Pfam" id="PF13242">
    <property type="entry name" value="Hydrolase_like"/>
    <property type="match status" value="1"/>
</dbReference>
<dbReference type="InterPro" id="IPR020845">
    <property type="entry name" value="AMP-binding_CS"/>
</dbReference>
<feature type="compositionally biased region" description="Basic residues" evidence="15">
    <location>
        <begin position="1469"/>
        <end position="1485"/>
    </location>
</feature>
<dbReference type="CDD" id="cd05941">
    <property type="entry name" value="MCS"/>
    <property type="match status" value="1"/>
</dbReference>
<dbReference type="GO" id="GO:0046872">
    <property type="term" value="F:metal ion binding"/>
    <property type="evidence" value="ECO:0007669"/>
    <property type="project" value="UniProtKB-KW"/>
</dbReference>
<dbReference type="GO" id="GO:0004427">
    <property type="term" value="F:inorganic diphosphate phosphatase activity"/>
    <property type="evidence" value="ECO:0007669"/>
    <property type="project" value="UniProtKB-EC"/>
</dbReference>
<evidence type="ECO:0000256" key="10">
    <source>
        <dbReference type="ARBA" id="ARBA00023242"/>
    </source>
</evidence>
<dbReference type="InterPro" id="IPR045851">
    <property type="entry name" value="AMP-bd_C_sf"/>
</dbReference>
<dbReference type="InterPro" id="IPR025110">
    <property type="entry name" value="AMP-bd_C"/>
</dbReference>
<evidence type="ECO:0000256" key="14">
    <source>
        <dbReference type="ARBA" id="ARBA00047820"/>
    </source>
</evidence>
<dbReference type="GO" id="GO:0005737">
    <property type="term" value="C:cytoplasm"/>
    <property type="evidence" value="ECO:0007669"/>
    <property type="project" value="UniProtKB-SubCell"/>
</dbReference>
<keyword evidence="10" id="KW-0539">Nucleus</keyword>
<reference evidence="19" key="1">
    <citation type="submission" date="2020-11" db="EMBL/GenBank/DDBJ databases">
        <authorList>
            <person name="Tran Van P."/>
        </authorList>
    </citation>
    <scope>NUCLEOTIDE SEQUENCE</scope>
</reference>
<feature type="compositionally biased region" description="Acidic residues" evidence="15">
    <location>
        <begin position="1588"/>
        <end position="1597"/>
    </location>
</feature>
<dbReference type="PANTHER" id="PTHR21705:SF11">
    <property type="entry name" value="FHIP FAMILY PROTEIN CG3558"/>
    <property type="match status" value="1"/>
</dbReference>
<keyword evidence="7" id="KW-0479">Metal-binding</keyword>
<dbReference type="InterPro" id="IPR036412">
    <property type="entry name" value="HAD-like_sf"/>
</dbReference>
<organism evidence="19">
    <name type="scientific">Cyprideis torosa</name>
    <dbReference type="NCBI Taxonomy" id="163714"/>
    <lineage>
        <taxon>Eukaryota</taxon>
        <taxon>Metazoa</taxon>
        <taxon>Ecdysozoa</taxon>
        <taxon>Arthropoda</taxon>
        <taxon>Crustacea</taxon>
        <taxon>Oligostraca</taxon>
        <taxon>Ostracoda</taxon>
        <taxon>Podocopa</taxon>
        <taxon>Podocopida</taxon>
        <taxon>Cytherocopina</taxon>
        <taxon>Cytheroidea</taxon>
        <taxon>Cytherideidae</taxon>
        <taxon>Cyprideis</taxon>
    </lineage>
</organism>
<evidence type="ECO:0000256" key="13">
    <source>
        <dbReference type="ARBA" id="ARBA00039357"/>
    </source>
</evidence>
<dbReference type="NCBIfam" id="TIGR01458">
    <property type="entry name" value="HAD-SF-IIA-hyp3"/>
    <property type="match status" value="1"/>
</dbReference>
<dbReference type="InterPro" id="IPR042099">
    <property type="entry name" value="ANL_N_sf"/>
</dbReference>
<dbReference type="FunFam" id="3.40.50.1000:FF:000051">
    <property type="entry name" value="Phospholysine phosphohistidine inorganic pyrophosphate phosphatase"/>
    <property type="match status" value="1"/>
</dbReference>
<evidence type="ECO:0000256" key="8">
    <source>
        <dbReference type="ARBA" id="ARBA00022801"/>
    </source>
</evidence>
<dbReference type="EMBL" id="OB660987">
    <property type="protein sequence ID" value="CAD7226959.1"/>
    <property type="molecule type" value="Genomic_DNA"/>
</dbReference>
<feature type="domain" description="AMP-binding enzyme C-terminal" evidence="17">
    <location>
        <begin position="717"/>
        <end position="794"/>
    </location>
</feature>
<evidence type="ECO:0000256" key="11">
    <source>
        <dbReference type="ARBA" id="ARBA00024336"/>
    </source>
</evidence>
<proteinExistence type="inferred from homology"/>
<dbReference type="InterPro" id="IPR045669">
    <property type="entry name" value="FHIP_C"/>
</dbReference>
<evidence type="ECO:0000259" key="16">
    <source>
        <dbReference type="Pfam" id="PF00501"/>
    </source>
</evidence>
<protein>
    <recommendedName>
        <fullName evidence="13">Phospholysine phosphohistidine inorganic pyrophosphate phosphatase</fullName>
        <ecNumber evidence="5">3.6.1.1</ecNumber>
    </recommendedName>
</protein>
<dbReference type="Pfam" id="PF10257">
    <property type="entry name" value="RAI16-like"/>
    <property type="match status" value="1"/>
</dbReference>
<dbReference type="Pfam" id="PF19314">
    <property type="entry name" value="DUF5917"/>
    <property type="match status" value="1"/>
</dbReference>
<dbReference type="Pfam" id="PF00501">
    <property type="entry name" value="AMP-binding"/>
    <property type="match status" value="1"/>
</dbReference>
<dbReference type="PANTHER" id="PTHR21705">
    <property type="entry name" value="RAI16 PROTEIN-RELATED"/>
    <property type="match status" value="1"/>
</dbReference>
<evidence type="ECO:0000256" key="2">
    <source>
        <dbReference type="ARBA" id="ARBA00004123"/>
    </source>
</evidence>
<dbReference type="InterPro" id="IPR019384">
    <property type="entry name" value="FHIP"/>
</dbReference>
<gene>
    <name evidence="19" type="ORF">CTOB1V02_LOCUS4870</name>
</gene>
<comment type="similarity">
    <text evidence="11">Belongs to the FHIP family.</text>
</comment>
<evidence type="ECO:0000256" key="4">
    <source>
        <dbReference type="ARBA" id="ARBA00007958"/>
    </source>
</evidence>
<keyword evidence="6" id="KW-0963">Cytoplasm</keyword>
<dbReference type="Pfam" id="PF13193">
    <property type="entry name" value="AMP-binding_C"/>
    <property type="match status" value="1"/>
</dbReference>
<keyword evidence="9" id="KW-0460">Magnesium</keyword>
<feature type="compositionally biased region" description="Basic and acidic residues" evidence="15">
    <location>
        <begin position="1573"/>
        <end position="1587"/>
    </location>
</feature>
<feature type="region of interest" description="Disordered" evidence="15">
    <location>
        <begin position="1464"/>
        <end position="1516"/>
    </location>
</feature>
<dbReference type="OrthoDB" id="2962993at2759"/>
<evidence type="ECO:0000256" key="5">
    <source>
        <dbReference type="ARBA" id="ARBA00012146"/>
    </source>
</evidence>
<comment type="catalytic activity">
    <reaction evidence="14">
        <text>diphosphate + H2O = 2 phosphate + H(+)</text>
        <dbReference type="Rhea" id="RHEA:24576"/>
        <dbReference type="ChEBI" id="CHEBI:15377"/>
        <dbReference type="ChEBI" id="CHEBI:15378"/>
        <dbReference type="ChEBI" id="CHEBI:33019"/>
        <dbReference type="ChEBI" id="CHEBI:43474"/>
        <dbReference type="EC" id="3.6.1.1"/>
    </reaction>
</comment>
<dbReference type="InterPro" id="IPR006357">
    <property type="entry name" value="HAD-SF_hydro_IIA"/>
</dbReference>
<comment type="subcellular location">
    <subcellularLocation>
        <location evidence="3">Cytoplasm</location>
    </subcellularLocation>
    <subcellularLocation>
        <location evidence="2">Nucleus</location>
    </subcellularLocation>
</comment>
<feature type="region of interest" description="Disordered" evidence="15">
    <location>
        <begin position="1537"/>
        <end position="1560"/>
    </location>
</feature>
<evidence type="ECO:0000259" key="18">
    <source>
        <dbReference type="Pfam" id="PF19314"/>
    </source>
</evidence>
<dbReference type="Gene3D" id="3.40.50.12780">
    <property type="entry name" value="N-terminal domain of ligase-like"/>
    <property type="match status" value="1"/>
</dbReference>
<name>A0A7R8ZJI4_9CRUS</name>
<dbReference type="GO" id="GO:0016791">
    <property type="term" value="F:phosphatase activity"/>
    <property type="evidence" value="ECO:0007669"/>
    <property type="project" value="InterPro"/>
</dbReference>
<dbReference type="Gene3D" id="3.30.300.30">
    <property type="match status" value="1"/>
</dbReference>
<feature type="domain" description="AMP-dependent synthetase/ligase" evidence="16">
    <location>
        <begin position="279"/>
        <end position="664"/>
    </location>
</feature>
<dbReference type="PROSITE" id="PS00455">
    <property type="entry name" value="AMP_BINDING"/>
    <property type="match status" value="1"/>
</dbReference>
<dbReference type="SUPFAM" id="SSF56801">
    <property type="entry name" value="Acetyl-CoA synthetase-like"/>
    <property type="match status" value="1"/>
</dbReference>
<dbReference type="Pfam" id="PF13344">
    <property type="entry name" value="Hydrolase_6"/>
    <property type="match status" value="1"/>
</dbReference>
<evidence type="ECO:0000313" key="19">
    <source>
        <dbReference type="EMBL" id="CAD7226959.1"/>
    </source>
</evidence>
<evidence type="ECO:0000256" key="15">
    <source>
        <dbReference type="SAM" id="MobiDB-lite"/>
    </source>
</evidence>
<feature type="domain" description="FHF complex subunit HOOK-interacting protein C-terminal" evidence="18">
    <location>
        <begin position="1625"/>
        <end position="1714"/>
    </location>
</feature>
<dbReference type="SUPFAM" id="SSF56784">
    <property type="entry name" value="HAD-like"/>
    <property type="match status" value="1"/>
</dbReference>
<evidence type="ECO:0000256" key="9">
    <source>
        <dbReference type="ARBA" id="ARBA00022842"/>
    </source>
</evidence>
<feature type="region of interest" description="Disordered" evidence="15">
    <location>
        <begin position="1573"/>
        <end position="1597"/>
    </location>
</feature>
<evidence type="ECO:0000256" key="7">
    <source>
        <dbReference type="ARBA" id="ARBA00022723"/>
    </source>
</evidence>
<feature type="compositionally biased region" description="Basic and acidic residues" evidence="15">
    <location>
        <begin position="1771"/>
        <end position="1782"/>
    </location>
</feature>
<evidence type="ECO:0000256" key="6">
    <source>
        <dbReference type="ARBA" id="ARBA00022490"/>
    </source>
</evidence>
<dbReference type="InterPro" id="IPR000873">
    <property type="entry name" value="AMP-dep_synth/lig_dom"/>
</dbReference>
<dbReference type="InterPro" id="IPR006355">
    <property type="entry name" value="LHPP/HDHD2"/>
</dbReference>
<keyword evidence="8" id="KW-0378">Hydrolase</keyword>
<dbReference type="EC" id="3.6.1.1" evidence="5"/>
<dbReference type="InterPro" id="IPR023214">
    <property type="entry name" value="HAD_sf"/>
</dbReference>
<dbReference type="GO" id="GO:0005634">
    <property type="term" value="C:nucleus"/>
    <property type="evidence" value="ECO:0007669"/>
    <property type="project" value="UniProtKB-SubCell"/>
</dbReference>
<accession>A0A7R8ZJI4</accession>
<evidence type="ECO:0000256" key="12">
    <source>
        <dbReference type="ARBA" id="ARBA00037258"/>
    </source>
</evidence>
<evidence type="ECO:0000256" key="1">
    <source>
        <dbReference type="ARBA" id="ARBA00001946"/>
    </source>
</evidence>
<evidence type="ECO:0000256" key="3">
    <source>
        <dbReference type="ARBA" id="ARBA00004496"/>
    </source>
</evidence>
<comment type="function">
    <text evidence="12">Phosphatase that hydrolyzes imidodiphosphate, 3-phosphohistidine and 6-phospholysine. Has broad substrate specificity and can also hydrolyze inorganic diphosphate, but with lower efficiency.</text>
</comment>
<dbReference type="Gene3D" id="3.40.50.1000">
    <property type="entry name" value="HAD superfamily/HAD-like"/>
    <property type="match status" value="2"/>
</dbReference>
<evidence type="ECO:0000259" key="17">
    <source>
        <dbReference type="Pfam" id="PF13193"/>
    </source>
</evidence>
<comment type="cofactor">
    <cofactor evidence="1">
        <name>Mg(2+)</name>
        <dbReference type="ChEBI" id="CHEBI:18420"/>
    </cofactor>
</comment>
<feature type="compositionally biased region" description="Polar residues" evidence="15">
    <location>
        <begin position="1754"/>
        <end position="1765"/>
    </location>
</feature>
<feature type="region of interest" description="Disordered" evidence="15">
    <location>
        <begin position="1741"/>
        <end position="1782"/>
    </location>
</feature>
<comment type="similarity">
    <text evidence="4">Belongs to the HAD-like hydrolase superfamily.</text>
</comment>
<sequence length="1865" mass="205446">MCTSGIRGVLLDVVGVLYESVSGGGGSVIDGSVAAVSKLREAGIPVRFVSNETQATRKEMFEKLKVLGFDVNLEEIFMPAPALRKQLVRENLRPFLLVHPNIVPEFSGLATDDFNCVVLGDATDGFSYENMNKTFRSLMKLETPRLFSLGKGRYYRENGELTLDVGPFVAALEFATGIEAEVVGKPNRQFFLDGVADLAIECCSKKQSEFLEPKNVVMIGDDIVSDIGGAQKAGLQGYLVRTGKYQPKDEKHPSVTPHAIVDNLLAGIENVLKNRAFLDRFGDSIALVDPEGSRLSYSLLSSLTQSLSSEITSRLLPDSPSRFPPRVCLLCPHDSSFPLALLAIWWSGSVAVPLSPLFPPSQLEYYLRDSQAGLVITTKALSSQIEAVAKGLKIPLFRLPSQLQQIEERFAKDEPVSVSPTDKNGPALILYTSGTTGPPKGALHSHATLQGSLDALTSAWKRSQEDVVLHTLPLDHMHGLANVLLNSLYVGGRCVMHSKFDPAQVWRSLLGQDEQGVNLYMAVPTIYKKLIDHYETDGLGKEEADVREKLKNNIRLFISGSSALPVPIFGRWEEISGHRILERYGMTEIGMGLSNPVDGPRVPGTVGTPLPGMSFQIAHVSPGDGSYETIAEGSSEEGIFVGVGREGEGGELIVRGPSVFLEYWRKPSVTKKEFLRDGWFRTGDTATVTKEDRYVKILGRTSVDMIKSGGYRLSALEVESHLLEHPQVAEAVVFGLPDPTWGQKVVAMVKQVEGQKEELTLTLVKDWLRDRLPSYSLPSVLLLVDKIPRNALGKVNKKELMTKWCLASEVVMMEWFHRGIATMGDKGFPPSSVTVAVDPLAAEISSVEASLDVFSNHWTQARDIIRNTWVSQENWRSHLDKKWALEEFMRLKELLEEDAVGTGRITWNPRSCSPDEFLCVSQHLKQMNSLLSMEIASRRSEPLSAVAGRQQREALLRPGPLVEALMTGDILPTLLEWANQNEERFGLNVHLGLLQLYESLLREPRLRLWGHGTLLKPLLGLVTACGSSRFASLEAEERLVSLLNLLCSGLTQDMEWLDHFFSPAAPHSESQDPSRFIVLSLLIPFVHRDGRIGQEARDALLLCLACSRGNEIVAAFLADHSSLCLVLPTGLTGLFSTLPRRIPSRSSPEKESDLHDLNIMLHLSAQSAAEIPELSPFLTSLEFTNAVFGVAHSRVQQGLIQFLRQGFLDPALGPALYQADPEEQATAVAYLDLIIRTISDPLFLQAVLNFLFTSPLPSQGREWSAWDNPPKTLIQGLVPRIISPHLHVTATALNLFRTLIDLCCEDVLLDLVLQFLIPGHHVMSSQRHRIADDINPRASALAFLELVPTVCLGARDPPASTPKEETAFLTRTTGFGGRRLFHTTSESPRSMPTEDRSHLHPKFRFPEKLSLAHAQIQRFIGGIRSWRFTYSVHDPFPEELPELLGPASGSPLFDVDWWKKGPAELESRRRGRSRRTRRKERMKRRESRDLLSTVSSASPYLLPQDPALGEGSHSGLSWSESLEKTLKEIEQAALSLERSNHEPSTPKGDGANNGCSVDSGVPSSVADVFDRFMDPEDSDDALRRTDESSVEEEDNESDLLADIHQAICQEFSDSDDPMNRTPDLGPLLTTLLLRLETLSLAPLPVSVLTCTLVTSLAALPVPLLRAFLLSPALLFQPSIKSLKQILASLKYWVEQQLVPLPSVDVEALLTVAREEVRGTSQFVLTSTRPDVTAMTAGLNGLSETGDRKHASHGGSWTSGPRSLTNRLFGRGKSERSSSKRSVVEELPSRLGYVFTKGSLTSSTSVHSSLVNGSSLGGASSNWGFLDPVKQAARLAIILEEWAHDLAALAMEQAATQEDLDFSYPR</sequence>